<dbReference type="Pfam" id="PF00175">
    <property type="entry name" value="NAD_binding_1"/>
    <property type="match status" value="1"/>
</dbReference>
<comment type="caution">
    <text evidence="9">The sequence shown here is derived from an EMBL/GenBank/DDBJ whole genome shotgun (WGS) entry which is preliminary data.</text>
</comment>
<dbReference type="PROSITE" id="PS51384">
    <property type="entry name" value="FAD_FR"/>
    <property type="match status" value="1"/>
</dbReference>
<keyword evidence="3" id="KW-0001">2Fe-2S</keyword>
<dbReference type="InterPro" id="IPR001433">
    <property type="entry name" value="OxRdtase_FAD/NAD-bd"/>
</dbReference>
<dbReference type="InterPro" id="IPR017927">
    <property type="entry name" value="FAD-bd_FR_type"/>
</dbReference>
<dbReference type="InterPro" id="IPR050415">
    <property type="entry name" value="MRET"/>
</dbReference>
<evidence type="ECO:0000256" key="2">
    <source>
        <dbReference type="ARBA" id="ARBA00022630"/>
    </source>
</evidence>
<reference evidence="10" key="1">
    <citation type="journal article" date="2019" name="Int. J. Syst. Evol. Microbiol.">
        <title>The Global Catalogue of Microorganisms (GCM) 10K type strain sequencing project: providing services to taxonomists for standard genome sequencing and annotation.</title>
        <authorList>
            <consortium name="The Broad Institute Genomics Platform"/>
            <consortium name="The Broad Institute Genome Sequencing Center for Infectious Disease"/>
            <person name="Wu L."/>
            <person name="Ma J."/>
        </authorList>
    </citation>
    <scope>NUCLEOTIDE SEQUENCE [LARGE SCALE GENOMIC DNA]</scope>
    <source>
        <strain evidence="10">JCM 17460</strain>
    </source>
</reference>
<dbReference type="EMBL" id="BAABBB010000004">
    <property type="protein sequence ID" value="GAA3520425.1"/>
    <property type="molecule type" value="Genomic_DNA"/>
</dbReference>
<dbReference type="Pfam" id="PF00111">
    <property type="entry name" value="Fer2"/>
    <property type="match status" value="1"/>
</dbReference>
<dbReference type="Proteomes" id="UP001500301">
    <property type="component" value="Unassembled WGS sequence"/>
</dbReference>
<dbReference type="PROSITE" id="PS00197">
    <property type="entry name" value="2FE2S_FER_1"/>
    <property type="match status" value="1"/>
</dbReference>
<gene>
    <name evidence="9" type="ORF">GCM10022263_05390</name>
</gene>
<evidence type="ECO:0000256" key="1">
    <source>
        <dbReference type="ARBA" id="ARBA00001974"/>
    </source>
</evidence>
<evidence type="ECO:0000259" key="7">
    <source>
        <dbReference type="PROSITE" id="PS51085"/>
    </source>
</evidence>
<evidence type="ECO:0000256" key="6">
    <source>
        <dbReference type="ARBA" id="ARBA00023014"/>
    </source>
</evidence>
<protein>
    <submittedName>
        <fullName evidence="9">PDR/VanB family oxidoreductase</fullName>
    </submittedName>
</protein>
<evidence type="ECO:0000313" key="9">
    <source>
        <dbReference type="EMBL" id="GAA3520425.1"/>
    </source>
</evidence>
<evidence type="ECO:0000313" key="10">
    <source>
        <dbReference type="Proteomes" id="UP001500301"/>
    </source>
</evidence>
<feature type="domain" description="FAD-binding FR-type" evidence="8">
    <location>
        <begin position="13"/>
        <end position="113"/>
    </location>
</feature>
<sequence>MSILEASPAAAPSATLAVRVEHVIPVADGIVSLRLTGVDGAPLPTWSPGAHIDLHLGDVVRQYSLCGVPDEPGYQVAVLREPASRGGSAYVHEQLSVGDTLTVSTPRNHFELRPSPRYLFLAGGIGITPILTMVRAADAAGADWRLVYGGRSLATMAFRDELAAYGDRVQLRPQDEHGLLDLAGLLGTPLEDTAVYCCGPAPLLSAVEEHCATWPSGSLHVEHFTAAEVDTSADGAFEVEFRASGVTVSVPAGTSVLDAAAAVGVDIERSCSSGVCGTCESLLLEGEPDHRDHVLTDEDREEGYFMPCVSRALGPRLVLDR</sequence>
<dbReference type="RefSeq" id="WP_218232363.1">
    <property type="nucleotide sequence ID" value="NZ_BAABBB010000004.1"/>
</dbReference>
<evidence type="ECO:0000256" key="3">
    <source>
        <dbReference type="ARBA" id="ARBA00022714"/>
    </source>
</evidence>
<evidence type="ECO:0000256" key="5">
    <source>
        <dbReference type="ARBA" id="ARBA00023004"/>
    </source>
</evidence>
<feature type="domain" description="2Fe-2S ferredoxin-type" evidence="7">
    <location>
        <begin position="237"/>
        <end position="321"/>
    </location>
</feature>
<dbReference type="InterPro" id="IPR001041">
    <property type="entry name" value="2Fe-2S_ferredoxin-type"/>
</dbReference>
<accession>A0ABP6UW55</accession>
<dbReference type="CDD" id="cd00207">
    <property type="entry name" value="fer2"/>
    <property type="match status" value="1"/>
</dbReference>
<keyword evidence="10" id="KW-1185">Reference proteome</keyword>
<keyword evidence="6" id="KW-0411">Iron-sulfur</keyword>
<name>A0ABP6UW55_9ACTN</name>
<keyword evidence="4" id="KW-0479">Metal-binding</keyword>
<keyword evidence="5" id="KW-0408">Iron</keyword>
<organism evidence="9 10">
    <name type="scientific">Nocardioides daeguensis</name>
    <dbReference type="NCBI Taxonomy" id="908359"/>
    <lineage>
        <taxon>Bacteria</taxon>
        <taxon>Bacillati</taxon>
        <taxon>Actinomycetota</taxon>
        <taxon>Actinomycetes</taxon>
        <taxon>Propionibacteriales</taxon>
        <taxon>Nocardioidaceae</taxon>
        <taxon>Nocardioides</taxon>
    </lineage>
</organism>
<dbReference type="PROSITE" id="PS51085">
    <property type="entry name" value="2FE2S_FER_2"/>
    <property type="match status" value="1"/>
</dbReference>
<evidence type="ECO:0000259" key="8">
    <source>
        <dbReference type="PROSITE" id="PS51384"/>
    </source>
</evidence>
<comment type="cofactor">
    <cofactor evidence="1">
        <name>FAD</name>
        <dbReference type="ChEBI" id="CHEBI:57692"/>
    </cofactor>
</comment>
<proteinExistence type="predicted"/>
<dbReference type="PANTHER" id="PTHR47354:SF1">
    <property type="entry name" value="CARNITINE MONOOXYGENASE REDUCTASE SUBUNIT"/>
    <property type="match status" value="1"/>
</dbReference>
<dbReference type="CDD" id="cd06185">
    <property type="entry name" value="PDR_like"/>
    <property type="match status" value="1"/>
</dbReference>
<keyword evidence="2" id="KW-0285">Flavoprotein</keyword>
<dbReference type="InterPro" id="IPR006058">
    <property type="entry name" value="2Fe2S_fd_BS"/>
</dbReference>
<dbReference type="PANTHER" id="PTHR47354">
    <property type="entry name" value="NADH OXIDOREDUCTASE HCR"/>
    <property type="match status" value="1"/>
</dbReference>
<evidence type="ECO:0000256" key="4">
    <source>
        <dbReference type="ARBA" id="ARBA00022723"/>
    </source>
</evidence>